<proteinExistence type="inferred from homology"/>
<dbReference type="NCBIfam" id="NF003315">
    <property type="entry name" value="PRK04323.1"/>
    <property type="match status" value="1"/>
</dbReference>
<dbReference type="InterPro" id="IPR007169">
    <property type="entry name" value="RemA-like"/>
</dbReference>
<accession>A0A1G6NYH2</accession>
<dbReference type="EMBL" id="FMYU01000008">
    <property type="protein sequence ID" value="SDC72982.1"/>
    <property type="molecule type" value="Genomic_DNA"/>
</dbReference>
<dbReference type="AlphaFoldDB" id="A0A1G6NYH2"/>
<organism evidence="2 3">
    <name type="scientific">Desulfurella multipotens</name>
    <dbReference type="NCBI Taxonomy" id="79269"/>
    <lineage>
        <taxon>Bacteria</taxon>
        <taxon>Pseudomonadati</taxon>
        <taxon>Campylobacterota</taxon>
        <taxon>Desulfurellia</taxon>
        <taxon>Desulfurellales</taxon>
        <taxon>Desulfurellaceae</taxon>
        <taxon>Desulfurella</taxon>
    </lineage>
</organism>
<name>A0A1G6NYH2_9BACT</name>
<gene>
    <name evidence="2" type="ORF">SAMN05660835_01274</name>
</gene>
<comment type="similarity">
    <text evidence="1">Belongs to the RemA family.</text>
</comment>
<sequence>MKVCVNIGFGNIVNKERVIAILNPDSTPIKKLKDEFKNTGKIIDATKGKKTRAILITDSGHIIMSAIAPQTLAERINET</sequence>
<keyword evidence="3" id="KW-1185">Reference proteome</keyword>
<dbReference type="HAMAP" id="MF_01503">
    <property type="entry name" value="RemA"/>
    <property type="match status" value="1"/>
</dbReference>
<dbReference type="OrthoDB" id="5432174at2"/>
<dbReference type="Pfam" id="PF04025">
    <property type="entry name" value="RemA-like"/>
    <property type="match status" value="1"/>
</dbReference>
<dbReference type="Proteomes" id="UP000199411">
    <property type="component" value="Unassembled WGS sequence"/>
</dbReference>
<dbReference type="PANTHER" id="PTHR38449">
    <property type="entry name" value="REGULATORY PROTEIN TM_1690-RELATED"/>
    <property type="match status" value="1"/>
</dbReference>
<reference evidence="3" key="1">
    <citation type="submission" date="2016-10" db="EMBL/GenBank/DDBJ databases">
        <authorList>
            <person name="Varghese N."/>
            <person name="Submissions S."/>
        </authorList>
    </citation>
    <scope>NUCLEOTIDE SEQUENCE [LARGE SCALE GENOMIC DNA]</scope>
    <source>
        <strain evidence="3">DSM 8415</strain>
    </source>
</reference>
<dbReference type="RefSeq" id="WP_025391316.1">
    <property type="nucleotide sequence ID" value="NZ_FMYU01000008.1"/>
</dbReference>
<evidence type="ECO:0000313" key="3">
    <source>
        <dbReference type="Proteomes" id="UP000199411"/>
    </source>
</evidence>
<evidence type="ECO:0000256" key="1">
    <source>
        <dbReference type="HAMAP-Rule" id="MF_01503"/>
    </source>
</evidence>
<protein>
    <recommendedName>
        <fullName evidence="1">Putative regulatory protein SAMN05660835_01274</fullName>
    </recommendedName>
</protein>
<evidence type="ECO:0000313" key="2">
    <source>
        <dbReference type="EMBL" id="SDC72982.1"/>
    </source>
</evidence>
<dbReference type="PANTHER" id="PTHR38449:SF1">
    <property type="entry name" value="REGULATORY PROTEIN SSL2874-RELATED"/>
    <property type="match status" value="1"/>
</dbReference>